<protein>
    <submittedName>
        <fullName evidence="1">Uncharacterized protein</fullName>
    </submittedName>
</protein>
<evidence type="ECO:0000313" key="1">
    <source>
        <dbReference type="EMBL" id="DAE01147.1"/>
    </source>
</evidence>
<name>A0A8S5P3X0_9CAUD</name>
<organism evidence="1">
    <name type="scientific">Siphoviridae sp. ctZE52</name>
    <dbReference type="NCBI Taxonomy" id="2825557"/>
    <lineage>
        <taxon>Viruses</taxon>
        <taxon>Duplodnaviria</taxon>
        <taxon>Heunggongvirae</taxon>
        <taxon>Uroviricota</taxon>
        <taxon>Caudoviricetes</taxon>
    </lineage>
</organism>
<proteinExistence type="predicted"/>
<accession>A0A8S5P3X0</accession>
<reference evidence="1" key="1">
    <citation type="journal article" date="2021" name="Proc. Natl. Acad. Sci. U.S.A.">
        <title>A Catalog of Tens of Thousands of Viruses from Human Metagenomes Reveals Hidden Associations with Chronic Diseases.</title>
        <authorList>
            <person name="Tisza M.J."/>
            <person name="Buck C.B."/>
        </authorList>
    </citation>
    <scope>NUCLEOTIDE SEQUENCE</scope>
    <source>
        <strain evidence="1">CtZE52</strain>
    </source>
</reference>
<dbReference type="EMBL" id="BK015320">
    <property type="protein sequence ID" value="DAE01147.1"/>
    <property type="molecule type" value="Genomic_DNA"/>
</dbReference>
<sequence>MAVSDKRIYVLIRKADGTFAFEPLDAMVSKGDIVEYIHYL</sequence>